<dbReference type="Gene3D" id="3.40.50.720">
    <property type="entry name" value="NAD(P)-binding Rossmann-like Domain"/>
    <property type="match status" value="1"/>
</dbReference>
<dbReference type="InterPro" id="IPR020828">
    <property type="entry name" value="GlycerAld_3-P_DH_NAD(P)-bd"/>
</dbReference>
<organism evidence="3">
    <name type="scientific">marine metagenome</name>
    <dbReference type="NCBI Taxonomy" id="408172"/>
    <lineage>
        <taxon>unclassified sequences</taxon>
        <taxon>metagenomes</taxon>
        <taxon>ecological metagenomes</taxon>
    </lineage>
</organism>
<feature type="domain" description="Glyceraldehyde 3-phosphate dehydrogenase NAD(P) binding" evidence="2">
    <location>
        <begin position="5"/>
        <end position="155"/>
    </location>
</feature>
<evidence type="ECO:0000256" key="1">
    <source>
        <dbReference type="ARBA" id="ARBA00023002"/>
    </source>
</evidence>
<accession>A0A382UIS3</accession>
<protein>
    <recommendedName>
        <fullName evidence="2">Glyceraldehyde 3-phosphate dehydrogenase NAD(P) binding domain-containing protein</fullName>
    </recommendedName>
</protein>
<dbReference type="InterPro" id="IPR036291">
    <property type="entry name" value="NAD(P)-bd_dom_sf"/>
</dbReference>
<feature type="non-terminal residue" evidence="3">
    <location>
        <position position="166"/>
    </location>
</feature>
<dbReference type="GO" id="GO:0051287">
    <property type="term" value="F:NAD binding"/>
    <property type="evidence" value="ECO:0007669"/>
    <property type="project" value="InterPro"/>
</dbReference>
<dbReference type="CDD" id="cd05214">
    <property type="entry name" value="GAPDH_I_N"/>
    <property type="match status" value="1"/>
</dbReference>
<evidence type="ECO:0000313" key="3">
    <source>
        <dbReference type="EMBL" id="SVD34042.1"/>
    </source>
</evidence>
<proteinExistence type="predicted"/>
<dbReference type="GO" id="GO:0016620">
    <property type="term" value="F:oxidoreductase activity, acting on the aldehyde or oxo group of donors, NAD or NADP as acceptor"/>
    <property type="evidence" value="ECO:0007669"/>
    <property type="project" value="InterPro"/>
</dbReference>
<dbReference type="PROSITE" id="PS00071">
    <property type="entry name" value="GAPDH"/>
    <property type="match status" value="1"/>
</dbReference>
<dbReference type="FunFam" id="3.40.50.720:FF:000001">
    <property type="entry name" value="Glyceraldehyde-3-phosphate dehydrogenase"/>
    <property type="match status" value="1"/>
</dbReference>
<dbReference type="Pfam" id="PF00044">
    <property type="entry name" value="Gp_dh_N"/>
    <property type="match status" value="1"/>
</dbReference>
<name>A0A382UIS3_9ZZZZ</name>
<sequence>MNMSNTVGINGFGRIGRQILRIISEDRLDINVKAINGRSETETYYHLLKYDSAYGKLNAEINFDKNNLYINDRKIRCYRENDPSLIPWEENDISLVVESTGKFIEKNQANKHLGRSVKKVLLTAPGKDDDITIVMGVNEEKYDPKIHNIISNSSCTTNCLAPIIKI</sequence>
<dbReference type="PRINTS" id="PR00078">
    <property type="entry name" value="G3PDHDRGNASE"/>
</dbReference>
<keyword evidence="1" id="KW-0560">Oxidoreductase</keyword>
<reference evidence="3" key="1">
    <citation type="submission" date="2018-05" db="EMBL/GenBank/DDBJ databases">
        <authorList>
            <person name="Lanie J.A."/>
            <person name="Ng W.-L."/>
            <person name="Kazmierczak K.M."/>
            <person name="Andrzejewski T.M."/>
            <person name="Davidsen T.M."/>
            <person name="Wayne K.J."/>
            <person name="Tettelin H."/>
            <person name="Glass J.I."/>
            <person name="Rusch D."/>
            <person name="Podicherti R."/>
            <person name="Tsui H.-C.T."/>
            <person name="Winkler M.E."/>
        </authorList>
    </citation>
    <scope>NUCLEOTIDE SEQUENCE</scope>
</reference>
<dbReference type="SMART" id="SM00846">
    <property type="entry name" value="Gp_dh_N"/>
    <property type="match status" value="1"/>
</dbReference>
<dbReference type="AlphaFoldDB" id="A0A382UIS3"/>
<gene>
    <name evidence="3" type="ORF">METZ01_LOCUS386896</name>
</gene>
<dbReference type="EMBL" id="UINC01144494">
    <property type="protein sequence ID" value="SVD34042.1"/>
    <property type="molecule type" value="Genomic_DNA"/>
</dbReference>
<dbReference type="InterPro" id="IPR020831">
    <property type="entry name" value="GlycerAld/Erythrose_P_DH"/>
</dbReference>
<evidence type="ECO:0000259" key="2">
    <source>
        <dbReference type="SMART" id="SM00846"/>
    </source>
</evidence>
<dbReference type="InterPro" id="IPR020830">
    <property type="entry name" value="GlycerAld_3-P_DH_AS"/>
</dbReference>
<dbReference type="PANTHER" id="PTHR43148">
    <property type="entry name" value="GLYCERALDEHYDE-3-PHOSPHATE DEHYDROGENASE 2"/>
    <property type="match status" value="1"/>
</dbReference>
<dbReference type="SUPFAM" id="SSF51735">
    <property type="entry name" value="NAD(P)-binding Rossmann-fold domains"/>
    <property type="match status" value="1"/>
</dbReference>